<keyword evidence="4" id="KW-1185">Reference proteome</keyword>
<sequence length="252" mass="29691">MIKFFNKIRKELINENQTGRYLKYAVGEIILVMIGILLALQVSNWNNNRELKKEELKVLKSLLKEFNENLNNFDRAYKFHLNRKKGIETMLASNLRELSLDSLRSLNRSIGTNYTFNPFQGIYNSVINSGKIELISNDSLKLKIARFQDLLNDYREEETNVMSFTQRNLYPFQIDNSKINFSIAHNIDKSSKIEQMEYKQEMIQLIESDKYENLVVYIYSYMRDIFTEGPALQEEMGSIINLLQSEIENHEN</sequence>
<comment type="caution">
    <text evidence="3">The sequence shown here is derived from an EMBL/GenBank/DDBJ whole genome shotgun (WGS) entry which is preliminary data.</text>
</comment>
<dbReference type="InterPro" id="IPR045749">
    <property type="entry name" value="DUF6090"/>
</dbReference>
<evidence type="ECO:0000313" key="4">
    <source>
        <dbReference type="Proteomes" id="UP000236641"/>
    </source>
</evidence>
<dbReference type="EMBL" id="POWF01000001">
    <property type="protein sequence ID" value="PNQ74746.1"/>
    <property type="molecule type" value="Genomic_DNA"/>
</dbReference>
<keyword evidence="1" id="KW-0175">Coiled coil</keyword>
<keyword evidence="2" id="KW-0472">Membrane</keyword>
<dbReference type="AlphaFoldDB" id="A0A2K1E381"/>
<evidence type="ECO:0000256" key="2">
    <source>
        <dbReference type="SAM" id="Phobius"/>
    </source>
</evidence>
<evidence type="ECO:0000256" key="1">
    <source>
        <dbReference type="SAM" id="Coils"/>
    </source>
</evidence>
<feature type="transmembrane region" description="Helical" evidence="2">
    <location>
        <begin position="21"/>
        <end position="40"/>
    </location>
</feature>
<reference evidence="3 4" key="1">
    <citation type="submission" date="2018-01" db="EMBL/GenBank/DDBJ databases">
        <title>The draft genome of Hanstruepera neustonica JCM19743.</title>
        <authorList>
            <person name="He R.-H."/>
            <person name="Du Z.-J."/>
        </authorList>
    </citation>
    <scope>NUCLEOTIDE SEQUENCE [LARGE SCALE GENOMIC DNA]</scope>
    <source>
        <strain evidence="3 4">JCM19743</strain>
    </source>
</reference>
<accession>A0A2K1E381</accession>
<organism evidence="3 4">
    <name type="scientific">Hanstruepera neustonica</name>
    <dbReference type="NCBI Taxonomy" id="1445657"/>
    <lineage>
        <taxon>Bacteria</taxon>
        <taxon>Pseudomonadati</taxon>
        <taxon>Bacteroidota</taxon>
        <taxon>Flavobacteriia</taxon>
        <taxon>Flavobacteriales</taxon>
        <taxon>Flavobacteriaceae</taxon>
        <taxon>Hanstruepera</taxon>
    </lineage>
</organism>
<name>A0A2K1E381_9FLAO</name>
<dbReference type="Proteomes" id="UP000236641">
    <property type="component" value="Unassembled WGS sequence"/>
</dbReference>
<keyword evidence="2" id="KW-0812">Transmembrane</keyword>
<proteinExistence type="predicted"/>
<gene>
    <name evidence="3" type="ORF">C1T31_00980</name>
</gene>
<dbReference type="Pfam" id="PF19578">
    <property type="entry name" value="DUF6090"/>
    <property type="match status" value="1"/>
</dbReference>
<dbReference type="RefSeq" id="WP_103050599.1">
    <property type="nucleotide sequence ID" value="NZ_POWF01000001.1"/>
</dbReference>
<dbReference type="OrthoDB" id="821805at2"/>
<feature type="coiled-coil region" evidence="1">
    <location>
        <begin position="49"/>
        <end position="76"/>
    </location>
</feature>
<evidence type="ECO:0000313" key="3">
    <source>
        <dbReference type="EMBL" id="PNQ74746.1"/>
    </source>
</evidence>
<protein>
    <submittedName>
        <fullName evidence="3">Uncharacterized protein</fullName>
    </submittedName>
</protein>
<keyword evidence="2" id="KW-1133">Transmembrane helix</keyword>